<sequence>MLLALLALLLIAAPTAVSAAPDDPTGTEQSEPAGEVTWSPEAAIGELRTSDWAVMPGSVAVIDRTAVEAAIGDSGIKVLVTPFSGLSEEDRDAQYDAISEVRDAIEVDDVEVIEVTGLSVGASIFDIVPSDLAELHPVLERFDVTGQVVAAAVYLQTRELPDDAPQATPATAATAAEVAATVADLRRDPVVVRDGAVVDSDPEQLWRNRLPDGALRLVVMPPIAVGSDDIGPTAADLAPSFPGETVVVLRGRWIDIAGPDQQELDSAVAWSYGFASSGLFGWELDPGPQVALVARRLAEIRSGVVTDQATPDRSDPLGFVLRVLPFVALATVLVLVVVTLRRRSQERVQELQEAADAADRRAAAAARLPDLAAGILALDGLARTGTDAGIALERASRNYREARQILTGTPDSDRAGELVDTAGREIATAADLLDVPNVPGALR</sequence>
<keyword evidence="3" id="KW-1133">Transmembrane helix</keyword>
<dbReference type="Proteomes" id="UP000460221">
    <property type="component" value="Unassembled WGS sequence"/>
</dbReference>
<organism evidence="5 6">
    <name type="scientific">Nakamurella alba</name>
    <dbReference type="NCBI Taxonomy" id="2665158"/>
    <lineage>
        <taxon>Bacteria</taxon>
        <taxon>Bacillati</taxon>
        <taxon>Actinomycetota</taxon>
        <taxon>Actinomycetes</taxon>
        <taxon>Nakamurellales</taxon>
        <taxon>Nakamurellaceae</taxon>
        <taxon>Nakamurella</taxon>
    </lineage>
</organism>
<keyword evidence="6" id="KW-1185">Reference proteome</keyword>
<evidence type="ECO:0000313" key="5">
    <source>
        <dbReference type="EMBL" id="MTD17244.1"/>
    </source>
</evidence>
<dbReference type="EMBL" id="WLYK01000017">
    <property type="protein sequence ID" value="MTD17244.1"/>
    <property type="molecule type" value="Genomic_DNA"/>
</dbReference>
<feature type="transmembrane region" description="Helical" evidence="3">
    <location>
        <begin position="319"/>
        <end position="340"/>
    </location>
</feature>
<dbReference type="RefSeq" id="WP_154771246.1">
    <property type="nucleotide sequence ID" value="NZ_WLYK01000017.1"/>
</dbReference>
<evidence type="ECO:0000256" key="4">
    <source>
        <dbReference type="SAM" id="SignalP"/>
    </source>
</evidence>
<keyword evidence="1" id="KW-0175">Coiled coil</keyword>
<keyword evidence="3" id="KW-0472">Membrane</keyword>
<feature type="region of interest" description="Disordered" evidence="2">
    <location>
        <begin position="18"/>
        <end position="39"/>
    </location>
</feature>
<keyword evidence="4" id="KW-0732">Signal</keyword>
<feature type="signal peptide" evidence="4">
    <location>
        <begin position="1"/>
        <end position="19"/>
    </location>
</feature>
<evidence type="ECO:0000256" key="1">
    <source>
        <dbReference type="SAM" id="Coils"/>
    </source>
</evidence>
<protein>
    <recommendedName>
        <fullName evidence="7">DUF4350 domain-containing protein</fullName>
    </recommendedName>
</protein>
<name>A0A7K1FWP1_9ACTN</name>
<evidence type="ECO:0000256" key="3">
    <source>
        <dbReference type="SAM" id="Phobius"/>
    </source>
</evidence>
<proteinExistence type="predicted"/>
<reference evidence="5 6" key="1">
    <citation type="submission" date="2019-11" db="EMBL/GenBank/DDBJ databases">
        <authorList>
            <person name="Jiang L.-Q."/>
        </authorList>
    </citation>
    <scope>NUCLEOTIDE SEQUENCE [LARGE SCALE GENOMIC DNA]</scope>
    <source>
        <strain evidence="5 6">YIM 132087</strain>
    </source>
</reference>
<keyword evidence="3" id="KW-0812">Transmembrane</keyword>
<dbReference type="AlphaFoldDB" id="A0A7K1FWP1"/>
<feature type="chain" id="PRO_5029810023" description="DUF4350 domain-containing protein" evidence="4">
    <location>
        <begin position="20"/>
        <end position="443"/>
    </location>
</feature>
<evidence type="ECO:0008006" key="7">
    <source>
        <dbReference type="Google" id="ProtNLM"/>
    </source>
</evidence>
<accession>A0A7K1FWP1</accession>
<comment type="caution">
    <text evidence="5">The sequence shown here is derived from an EMBL/GenBank/DDBJ whole genome shotgun (WGS) entry which is preliminary data.</text>
</comment>
<gene>
    <name evidence="5" type="ORF">GIS00_25260</name>
</gene>
<feature type="coiled-coil region" evidence="1">
    <location>
        <begin position="341"/>
        <end position="368"/>
    </location>
</feature>
<evidence type="ECO:0000256" key="2">
    <source>
        <dbReference type="SAM" id="MobiDB-lite"/>
    </source>
</evidence>
<evidence type="ECO:0000313" key="6">
    <source>
        <dbReference type="Proteomes" id="UP000460221"/>
    </source>
</evidence>